<dbReference type="SUPFAM" id="SSF56281">
    <property type="entry name" value="Metallo-hydrolase/oxidoreductase"/>
    <property type="match status" value="1"/>
</dbReference>
<dbReference type="SMART" id="SM00849">
    <property type="entry name" value="Lactamase_B"/>
    <property type="match status" value="1"/>
</dbReference>
<dbReference type="AlphaFoldDB" id="A0A9D2LCP7"/>
<evidence type="ECO:0000256" key="1">
    <source>
        <dbReference type="ARBA" id="ARBA00007749"/>
    </source>
</evidence>
<reference evidence="6" key="1">
    <citation type="journal article" date="2021" name="PeerJ">
        <title>Extensive microbial diversity within the chicken gut microbiome revealed by metagenomics and culture.</title>
        <authorList>
            <person name="Gilroy R."/>
            <person name="Ravi A."/>
            <person name="Getino M."/>
            <person name="Pursley I."/>
            <person name="Horton D.L."/>
            <person name="Alikhan N.F."/>
            <person name="Baker D."/>
            <person name="Gharbi K."/>
            <person name="Hall N."/>
            <person name="Watson M."/>
            <person name="Adriaenssens E.M."/>
            <person name="Foster-Nyarko E."/>
            <person name="Jarju S."/>
            <person name="Secka A."/>
            <person name="Antonio M."/>
            <person name="Oren A."/>
            <person name="Chaudhuri R.R."/>
            <person name="La Ragione R."/>
            <person name="Hildebrand F."/>
            <person name="Pallen M.J."/>
        </authorList>
    </citation>
    <scope>NUCLEOTIDE SEQUENCE</scope>
    <source>
        <strain evidence="6">ChiHjej13B12-24818</strain>
    </source>
</reference>
<reference evidence="6" key="2">
    <citation type="submission" date="2021-04" db="EMBL/GenBank/DDBJ databases">
        <authorList>
            <person name="Gilroy R."/>
        </authorList>
    </citation>
    <scope>NUCLEOTIDE SEQUENCE</scope>
    <source>
        <strain evidence="6">ChiHjej13B12-24818</strain>
    </source>
</reference>
<dbReference type="PANTHER" id="PTHR42978">
    <property type="entry name" value="QUORUM-QUENCHING LACTONASE YTNP-RELATED-RELATED"/>
    <property type="match status" value="1"/>
</dbReference>
<dbReference type="Pfam" id="PF00753">
    <property type="entry name" value="Lactamase_B"/>
    <property type="match status" value="1"/>
</dbReference>
<evidence type="ECO:0000313" key="7">
    <source>
        <dbReference type="Proteomes" id="UP000823823"/>
    </source>
</evidence>
<keyword evidence="4" id="KW-0862">Zinc</keyword>
<dbReference type="Gene3D" id="3.60.15.10">
    <property type="entry name" value="Ribonuclease Z/Hydroxyacylglutathione hydrolase-like"/>
    <property type="match status" value="1"/>
</dbReference>
<evidence type="ECO:0000256" key="3">
    <source>
        <dbReference type="ARBA" id="ARBA00022801"/>
    </source>
</evidence>
<organism evidence="6 7">
    <name type="scientific">Candidatus Brachybacterium merdavium</name>
    <dbReference type="NCBI Taxonomy" id="2838513"/>
    <lineage>
        <taxon>Bacteria</taxon>
        <taxon>Bacillati</taxon>
        <taxon>Actinomycetota</taxon>
        <taxon>Actinomycetes</taxon>
        <taxon>Micrococcales</taxon>
        <taxon>Dermabacteraceae</taxon>
        <taxon>Brachybacterium</taxon>
    </lineage>
</organism>
<dbReference type="InterPro" id="IPR001279">
    <property type="entry name" value="Metallo-B-lactamas"/>
</dbReference>
<name>A0A9D2LCP7_9MICO</name>
<gene>
    <name evidence="6" type="ORF">H9786_06355</name>
</gene>
<dbReference type="GO" id="GO:0016787">
    <property type="term" value="F:hydrolase activity"/>
    <property type="evidence" value="ECO:0007669"/>
    <property type="project" value="UniProtKB-KW"/>
</dbReference>
<dbReference type="Proteomes" id="UP000823823">
    <property type="component" value="Unassembled WGS sequence"/>
</dbReference>
<evidence type="ECO:0000256" key="4">
    <source>
        <dbReference type="ARBA" id="ARBA00022833"/>
    </source>
</evidence>
<dbReference type="GO" id="GO:0046872">
    <property type="term" value="F:metal ion binding"/>
    <property type="evidence" value="ECO:0007669"/>
    <property type="project" value="UniProtKB-KW"/>
</dbReference>
<comment type="caution">
    <text evidence="6">The sequence shown here is derived from an EMBL/GenBank/DDBJ whole genome shotgun (WGS) entry which is preliminary data.</text>
</comment>
<evidence type="ECO:0000256" key="2">
    <source>
        <dbReference type="ARBA" id="ARBA00022723"/>
    </source>
</evidence>
<dbReference type="PANTHER" id="PTHR42978:SF3">
    <property type="entry name" value="BLR3078 PROTEIN"/>
    <property type="match status" value="1"/>
</dbReference>
<keyword evidence="2" id="KW-0479">Metal-binding</keyword>
<evidence type="ECO:0000259" key="5">
    <source>
        <dbReference type="SMART" id="SM00849"/>
    </source>
</evidence>
<sequence>MRIHHLNCGTLRPPGESMVCHVLLLETGPRLVLVDSGFGTADVRDPRRLGPVRRVIGAALREEETAIAQIRSRGLDPADVGDIVLTHGDLDHAGGIGDFPRARIHLLAEEYVAIHRRRGLREAQRYRPLQWSHRPHLIGHPPGEGRWKGFEQVVDLGEVLPGMLLVPLPGHTAGHAGIAIPGGDGWLLHAGDAFHSPVSLEAGRSRPDVHLRQGLLAHAAPALRRTQRALSALSGAAEVQIINSHDRGLWEASRAAEPGGVNGA</sequence>
<dbReference type="InterPro" id="IPR036866">
    <property type="entry name" value="RibonucZ/Hydroxyglut_hydro"/>
</dbReference>
<comment type="similarity">
    <text evidence="1">Belongs to the metallo-beta-lactamase superfamily.</text>
</comment>
<accession>A0A9D2LCP7</accession>
<proteinExistence type="inferred from homology"/>
<evidence type="ECO:0000313" key="6">
    <source>
        <dbReference type="EMBL" id="HJB10139.1"/>
    </source>
</evidence>
<dbReference type="EMBL" id="DWZH01000042">
    <property type="protein sequence ID" value="HJB10139.1"/>
    <property type="molecule type" value="Genomic_DNA"/>
</dbReference>
<dbReference type="CDD" id="cd07742">
    <property type="entry name" value="metallo-hydrolase-like_MBL-fold"/>
    <property type="match status" value="1"/>
</dbReference>
<protein>
    <submittedName>
        <fullName evidence="6">MBL fold metallo-hydrolase</fullName>
    </submittedName>
</protein>
<dbReference type="InterPro" id="IPR051013">
    <property type="entry name" value="MBL_superfamily_lactonases"/>
</dbReference>
<feature type="domain" description="Metallo-beta-lactamase" evidence="5">
    <location>
        <begin position="19"/>
        <end position="245"/>
    </location>
</feature>
<keyword evidence="3" id="KW-0378">Hydrolase</keyword>